<dbReference type="Proteomes" id="UP000009320">
    <property type="component" value="Unassembled WGS sequence"/>
</dbReference>
<dbReference type="GO" id="GO:0003700">
    <property type="term" value="F:DNA-binding transcription factor activity"/>
    <property type="evidence" value="ECO:0007669"/>
    <property type="project" value="UniProtKB-UniRule"/>
</dbReference>
<comment type="caution">
    <text evidence="6">The sequence shown here is derived from an EMBL/GenBank/DDBJ whole genome shotgun (WGS) entry which is preliminary data.</text>
</comment>
<dbReference type="SMART" id="SM00866">
    <property type="entry name" value="UTRA"/>
    <property type="match status" value="1"/>
</dbReference>
<dbReference type="Gene3D" id="3.40.1410.10">
    <property type="entry name" value="Chorismate lyase-like"/>
    <property type="match status" value="1"/>
</dbReference>
<keyword evidence="1" id="KW-0805">Transcription regulation</keyword>
<sequence length="240" mass="27581">MESKSDIIAQDIANKIKHELYHSGDYIPSEKQLTTLYGTSRETVRRALDQLTELGLIQKIKGKGSLVLDLDRYTFPISGITSFAELNHGLNMKAQTKVITFEKCSHLPEKFLPYFKEEADSCGTHIERLRIIQDEPDVLDCDYLLDPPITDISKSAAEKSIYQYLEQELGLSISYATKEITVTKVDNDIQKLLNLDNEMAVLVASRNYLEDTTKFELTLSYHRPDRFKFVDFARRKHIKL</sequence>
<feature type="domain" description="HTH gntR-type" evidence="5">
    <location>
        <begin position="2"/>
        <end position="70"/>
    </location>
</feature>
<reference evidence="6 7" key="1">
    <citation type="submission" date="2012-06" db="EMBL/GenBank/DDBJ databases">
        <title>Draft Genome Sequence of Lactobacillus hominis Strain CRBIP 24.179T, isolated from human intestine.</title>
        <authorList>
            <person name="Cousin S."/>
            <person name="Ma L."/>
            <person name="Bizet C."/>
            <person name="Loux V."/>
            <person name="Bouchier C."/>
            <person name="Clermont D."/>
            <person name="Creno S."/>
        </authorList>
    </citation>
    <scope>NUCLEOTIDE SEQUENCE [LARGE SCALE GENOMIC DNA]</scope>
    <source>
        <strain evidence="7">CRBIP 24.179T</strain>
    </source>
</reference>
<dbReference type="InterPro" id="IPR028978">
    <property type="entry name" value="Chorismate_lyase_/UTRA_dom_sf"/>
</dbReference>
<keyword evidence="7" id="KW-1185">Reference proteome</keyword>
<dbReference type="InterPro" id="IPR036390">
    <property type="entry name" value="WH_DNA-bd_sf"/>
</dbReference>
<dbReference type="GO" id="GO:0045892">
    <property type="term" value="P:negative regulation of DNA-templated transcription"/>
    <property type="evidence" value="ECO:0007669"/>
    <property type="project" value="TreeGrafter"/>
</dbReference>
<keyword evidence="3" id="KW-0804">Transcription</keyword>
<dbReference type="CDD" id="cd07377">
    <property type="entry name" value="WHTH_GntR"/>
    <property type="match status" value="1"/>
</dbReference>
<evidence type="ECO:0000313" key="6">
    <source>
        <dbReference type="EMBL" id="CCI82182.1"/>
    </source>
</evidence>
<dbReference type="InterPro" id="IPR012770">
    <property type="entry name" value="TreR"/>
</dbReference>
<dbReference type="OrthoDB" id="9816541at2"/>
<dbReference type="NCBIfam" id="TIGR02404">
    <property type="entry name" value="trehalos_R_Bsub"/>
    <property type="match status" value="1"/>
</dbReference>
<dbReference type="SUPFAM" id="SSF64288">
    <property type="entry name" value="Chorismate lyase-like"/>
    <property type="match status" value="1"/>
</dbReference>
<gene>
    <name evidence="6" type="ORF">BN55_02430</name>
</gene>
<dbReference type="Pfam" id="PF07702">
    <property type="entry name" value="UTRA"/>
    <property type="match status" value="1"/>
</dbReference>
<dbReference type="GO" id="GO:0003677">
    <property type="term" value="F:DNA binding"/>
    <property type="evidence" value="ECO:0007669"/>
    <property type="project" value="UniProtKB-UniRule"/>
</dbReference>
<evidence type="ECO:0000259" key="5">
    <source>
        <dbReference type="PROSITE" id="PS50949"/>
    </source>
</evidence>
<evidence type="ECO:0000313" key="7">
    <source>
        <dbReference type="Proteomes" id="UP000009320"/>
    </source>
</evidence>
<dbReference type="GeneID" id="82847407"/>
<accession>I7L6R8</accession>
<dbReference type="InterPro" id="IPR036388">
    <property type="entry name" value="WH-like_DNA-bd_sf"/>
</dbReference>
<evidence type="ECO:0000256" key="2">
    <source>
        <dbReference type="ARBA" id="ARBA00023125"/>
    </source>
</evidence>
<dbReference type="PANTHER" id="PTHR44846">
    <property type="entry name" value="MANNOSYL-D-GLYCERATE TRANSPORT/METABOLISM SYSTEM REPRESSOR MNGR-RELATED"/>
    <property type="match status" value="1"/>
</dbReference>
<dbReference type="SUPFAM" id="SSF46785">
    <property type="entry name" value="Winged helix' DNA-binding domain"/>
    <property type="match status" value="1"/>
</dbReference>
<dbReference type="PRINTS" id="PR00035">
    <property type="entry name" value="HTHGNTR"/>
</dbReference>
<name>I7L6R8_9LACO</name>
<dbReference type="RefSeq" id="WP_008471189.1">
    <property type="nucleotide sequence ID" value="NZ_AYZP01000016.1"/>
</dbReference>
<evidence type="ECO:0000256" key="3">
    <source>
        <dbReference type="ARBA" id="ARBA00023163"/>
    </source>
</evidence>
<dbReference type="InterPro" id="IPR000524">
    <property type="entry name" value="Tscrpt_reg_HTH_GntR"/>
</dbReference>
<dbReference type="InterPro" id="IPR011663">
    <property type="entry name" value="UTRA"/>
</dbReference>
<proteinExistence type="predicted"/>
<evidence type="ECO:0000256" key="1">
    <source>
        <dbReference type="ARBA" id="ARBA00023015"/>
    </source>
</evidence>
<dbReference type="AlphaFoldDB" id="I7L6R8"/>
<dbReference type="eggNOG" id="COG2188">
    <property type="taxonomic scope" value="Bacteria"/>
</dbReference>
<dbReference type="EMBL" id="CAKE01000017">
    <property type="protein sequence ID" value="CCI82182.1"/>
    <property type="molecule type" value="Genomic_DNA"/>
</dbReference>
<dbReference type="SMART" id="SM00345">
    <property type="entry name" value="HTH_GNTR"/>
    <property type="match status" value="1"/>
</dbReference>
<organism evidence="6 7">
    <name type="scientific">Lactobacillus hominis DSM 23910 = CRBIP 24.179</name>
    <dbReference type="NCBI Taxonomy" id="1423758"/>
    <lineage>
        <taxon>Bacteria</taxon>
        <taxon>Bacillati</taxon>
        <taxon>Bacillota</taxon>
        <taxon>Bacilli</taxon>
        <taxon>Lactobacillales</taxon>
        <taxon>Lactobacillaceae</taxon>
        <taxon>Lactobacillus</taxon>
    </lineage>
</organism>
<keyword evidence="2" id="KW-0238">DNA-binding</keyword>
<protein>
    <recommendedName>
        <fullName evidence="4">Trehalose operon repressor</fullName>
    </recommendedName>
</protein>
<dbReference type="Pfam" id="PF00392">
    <property type="entry name" value="GntR"/>
    <property type="match status" value="1"/>
</dbReference>
<evidence type="ECO:0000256" key="4">
    <source>
        <dbReference type="NCBIfam" id="TIGR02404"/>
    </source>
</evidence>
<dbReference type="Gene3D" id="1.10.10.10">
    <property type="entry name" value="Winged helix-like DNA-binding domain superfamily/Winged helix DNA-binding domain"/>
    <property type="match status" value="1"/>
</dbReference>
<dbReference type="STRING" id="1423758.FC41_GL000700"/>
<dbReference type="InterPro" id="IPR050679">
    <property type="entry name" value="Bact_HTH_transcr_reg"/>
</dbReference>
<dbReference type="PANTHER" id="PTHR44846:SF12">
    <property type="entry name" value="HTH-TYPE TRANSCRIPTIONAL REGULATOR TRER"/>
    <property type="match status" value="1"/>
</dbReference>
<dbReference type="PROSITE" id="PS50949">
    <property type="entry name" value="HTH_GNTR"/>
    <property type="match status" value="1"/>
</dbReference>